<accession>A0ABN8BR25</accession>
<organism evidence="1 2">
    <name type="scientific">Periweissella ghanensis</name>
    <dbReference type="NCBI Taxonomy" id="467997"/>
    <lineage>
        <taxon>Bacteria</taxon>
        <taxon>Bacillati</taxon>
        <taxon>Bacillota</taxon>
        <taxon>Bacilli</taxon>
        <taxon>Lactobacillales</taxon>
        <taxon>Lactobacillaceae</taxon>
        <taxon>Periweissella</taxon>
    </lineage>
</organism>
<name>A0ABN8BR25_9LACO</name>
<evidence type="ECO:0000313" key="2">
    <source>
        <dbReference type="Proteomes" id="UP000789719"/>
    </source>
</evidence>
<keyword evidence="2" id="KW-1185">Reference proteome</keyword>
<reference evidence="1 2" key="1">
    <citation type="submission" date="2021-11" db="EMBL/GenBank/DDBJ databases">
        <authorList>
            <person name="Depoorter E."/>
        </authorList>
    </citation>
    <scope>NUCLEOTIDE SEQUENCE [LARGE SCALE GENOMIC DNA]</scope>
    <source>
        <strain evidence="1 2">LMG 24286</strain>
    </source>
</reference>
<sequence>MSDDLKTTLNLLVQEMKEAIASGDALLIQHRIKYLELFVSSIPEKAMLLTELGEVVR</sequence>
<dbReference type="EMBL" id="CAKKNT010000030">
    <property type="protein sequence ID" value="CAH0419263.1"/>
    <property type="molecule type" value="Genomic_DNA"/>
</dbReference>
<evidence type="ECO:0000313" key="1">
    <source>
        <dbReference type="EMBL" id="CAH0419263.1"/>
    </source>
</evidence>
<proteinExistence type="predicted"/>
<comment type="caution">
    <text evidence="1">The sequence shown here is derived from an EMBL/GenBank/DDBJ whole genome shotgun (WGS) entry which is preliminary data.</text>
</comment>
<gene>
    <name evidence="1" type="ORF">WGH24286_01710</name>
</gene>
<dbReference type="Proteomes" id="UP000789719">
    <property type="component" value="Unassembled WGS sequence"/>
</dbReference>
<protein>
    <submittedName>
        <fullName evidence="1">Uncharacterized protein</fullName>
    </submittedName>
</protein>
<dbReference type="RefSeq" id="WP_230099305.1">
    <property type="nucleotide sequence ID" value="NZ_CAKKNT010000030.1"/>
</dbReference>